<keyword evidence="2" id="KW-0813">Transport</keyword>
<sequence>MHDRRAVLRLAALGASAAAVSACSRTAPAAAPGPPRRGGTLTFASAVDSESWDPHVASTDVTGLLLRGVFDSLVAQRPDGSAAPWLARSWQVSPDGRTYTFRLRDDVTFSDGTPFDAEAVRLNFDRIVAPETASRRAAGLLGPYEGTEVLGEHAVAVHFRSPYSAFLNAASSTFLGFHSPRALREHPDDLASGGRYAVGTGPFTFTEVRAGQRAVFRRREDYRWAPETAAHRGPAHLDRLVFEIVTEDSSRTGAVLSGQVDVADQIPAERLGAIRAHQTLRVVRAVTPGSPYSFHLNTRRPPFDDVAVRRAVRCAIDVGAVANGVFLGEYPRAWSPLTPGTPGYAPALERSWPHDPAQARRLLDEAGFTGRDEQGYRTRDGRRLSVELPYVQSFVSTKNRTVNIGVQDQLRRVGVELVLAPLDSAASMGRTRTGDYDLFAFSWGGADGGPLRTLFHSGEQFPDGGANGSRVRDPLLDEWLDLRQATTDPVRIAEYQRRVQHRVVEQAYAVPVYVPLRDTAVGHRVRGLTFDAHSWPNFYDTWVSES</sequence>
<organism evidence="6 7">
    <name type="scientific">Saccharopolyspora cebuensis</name>
    <dbReference type="NCBI Taxonomy" id="418759"/>
    <lineage>
        <taxon>Bacteria</taxon>
        <taxon>Bacillati</taxon>
        <taxon>Actinomycetota</taxon>
        <taxon>Actinomycetes</taxon>
        <taxon>Pseudonocardiales</taxon>
        <taxon>Pseudonocardiaceae</taxon>
        <taxon>Saccharopolyspora</taxon>
    </lineage>
</organism>
<comment type="caution">
    <text evidence="6">The sequence shown here is derived from an EMBL/GenBank/DDBJ whole genome shotgun (WGS) entry which is preliminary data.</text>
</comment>
<dbReference type="PANTHER" id="PTHR30290:SF9">
    <property type="entry name" value="OLIGOPEPTIDE-BINDING PROTEIN APPA"/>
    <property type="match status" value="1"/>
</dbReference>
<dbReference type="PIRSF" id="PIRSF002741">
    <property type="entry name" value="MppA"/>
    <property type="match status" value="1"/>
</dbReference>
<dbReference type="Proteomes" id="UP001564626">
    <property type="component" value="Unassembled WGS sequence"/>
</dbReference>
<proteinExistence type="inferred from homology"/>
<dbReference type="InterPro" id="IPR000914">
    <property type="entry name" value="SBP_5_dom"/>
</dbReference>
<gene>
    <name evidence="6" type="ORF">AB8O55_16165</name>
</gene>
<feature type="signal peptide" evidence="4">
    <location>
        <begin position="1"/>
        <end position="29"/>
    </location>
</feature>
<dbReference type="PANTHER" id="PTHR30290">
    <property type="entry name" value="PERIPLASMIC BINDING COMPONENT OF ABC TRANSPORTER"/>
    <property type="match status" value="1"/>
</dbReference>
<dbReference type="EMBL" id="JBGEHV010000028">
    <property type="protein sequence ID" value="MEY8040945.1"/>
    <property type="molecule type" value="Genomic_DNA"/>
</dbReference>
<evidence type="ECO:0000256" key="2">
    <source>
        <dbReference type="ARBA" id="ARBA00022448"/>
    </source>
</evidence>
<dbReference type="InterPro" id="IPR006311">
    <property type="entry name" value="TAT_signal"/>
</dbReference>
<dbReference type="InterPro" id="IPR030678">
    <property type="entry name" value="Peptide/Ni-bd"/>
</dbReference>
<keyword evidence="7" id="KW-1185">Reference proteome</keyword>
<evidence type="ECO:0000313" key="7">
    <source>
        <dbReference type="Proteomes" id="UP001564626"/>
    </source>
</evidence>
<feature type="domain" description="Solute-binding protein family 5" evidence="5">
    <location>
        <begin position="83"/>
        <end position="451"/>
    </location>
</feature>
<protein>
    <submittedName>
        <fullName evidence="6">ABC transporter substrate-binding protein</fullName>
    </submittedName>
</protein>
<reference evidence="6 7" key="1">
    <citation type="submission" date="2024-08" db="EMBL/GenBank/DDBJ databases">
        <title>Genome mining of Saccharopolyspora cebuensis PGLac3 from Nigerian medicinal plant.</title>
        <authorList>
            <person name="Ezeobiora C.E."/>
            <person name="Igbokwe N.H."/>
            <person name="Amin D.H."/>
            <person name="Mendie U.E."/>
        </authorList>
    </citation>
    <scope>NUCLEOTIDE SEQUENCE [LARGE SCALE GENOMIC DNA]</scope>
    <source>
        <strain evidence="6 7">PGLac3</strain>
    </source>
</reference>
<name>A0ABV4CIN4_9PSEU</name>
<comment type="similarity">
    <text evidence="1">Belongs to the bacterial solute-binding protein 5 family.</text>
</comment>
<feature type="chain" id="PRO_5045100451" evidence="4">
    <location>
        <begin position="30"/>
        <end position="546"/>
    </location>
</feature>
<dbReference type="CDD" id="cd08492">
    <property type="entry name" value="PBP2_NikA_DppA_OppA_like_15"/>
    <property type="match status" value="1"/>
</dbReference>
<evidence type="ECO:0000256" key="3">
    <source>
        <dbReference type="ARBA" id="ARBA00022729"/>
    </source>
</evidence>
<evidence type="ECO:0000313" key="6">
    <source>
        <dbReference type="EMBL" id="MEY8040945.1"/>
    </source>
</evidence>
<dbReference type="SUPFAM" id="SSF53850">
    <property type="entry name" value="Periplasmic binding protein-like II"/>
    <property type="match status" value="1"/>
</dbReference>
<evidence type="ECO:0000259" key="5">
    <source>
        <dbReference type="Pfam" id="PF00496"/>
    </source>
</evidence>
<dbReference type="RefSeq" id="WP_345363726.1">
    <property type="nucleotide sequence ID" value="NZ_BAABII010000010.1"/>
</dbReference>
<dbReference type="Gene3D" id="3.40.190.10">
    <property type="entry name" value="Periplasmic binding protein-like II"/>
    <property type="match status" value="1"/>
</dbReference>
<accession>A0ABV4CIN4</accession>
<dbReference type="PROSITE" id="PS51257">
    <property type="entry name" value="PROKAR_LIPOPROTEIN"/>
    <property type="match status" value="1"/>
</dbReference>
<dbReference type="InterPro" id="IPR039424">
    <property type="entry name" value="SBP_5"/>
</dbReference>
<dbReference type="Pfam" id="PF00496">
    <property type="entry name" value="SBP_bac_5"/>
    <property type="match status" value="1"/>
</dbReference>
<dbReference type="Gene3D" id="3.10.105.10">
    <property type="entry name" value="Dipeptide-binding Protein, Domain 3"/>
    <property type="match status" value="1"/>
</dbReference>
<evidence type="ECO:0000256" key="4">
    <source>
        <dbReference type="SAM" id="SignalP"/>
    </source>
</evidence>
<keyword evidence="3 4" id="KW-0732">Signal</keyword>
<dbReference type="PROSITE" id="PS51318">
    <property type="entry name" value="TAT"/>
    <property type="match status" value="1"/>
</dbReference>
<evidence type="ECO:0000256" key="1">
    <source>
        <dbReference type="ARBA" id="ARBA00005695"/>
    </source>
</evidence>